<evidence type="ECO:0000256" key="8">
    <source>
        <dbReference type="ARBA" id="ARBA00022801"/>
    </source>
</evidence>
<keyword evidence="7" id="KW-0255">Endonuclease</keyword>
<evidence type="ECO:0000313" key="16">
    <source>
        <dbReference type="Proteomes" id="UP000275925"/>
    </source>
</evidence>
<dbReference type="PANTHER" id="PTHR36528">
    <property type="entry name" value="CRISPR SYSTEM SINGLE-STRAND-SPECIFIC DEOXYRIBONUCLEASE CAS10/CSM1 (SUBTYPE III-A)"/>
    <property type="match status" value="1"/>
</dbReference>
<dbReference type="EMBL" id="BGZO01000043">
    <property type="protein sequence ID" value="GBR76721.1"/>
    <property type="molecule type" value="Genomic_DNA"/>
</dbReference>
<dbReference type="GO" id="GO:0004527">
    <property type="term" value="F:exonuclease activity"/>
    <property type="evidence" value="ECO:0007669"/>
    <property type="project" value="UniProtKB-KW"/>
</dbReference>
<dbReference type="AlphaFoldDB" id="A0A388THU4"/>
<dbReference type="NCBIfam" id="TIGR02578">
    <property type="entry name" value="cas_TM1811_Csm1"/>
    <property type="match status" value="1"/>
</dbReference>
<keyword evidence="9" id="KW-0269">Exonuclease</keyword>
<dbReference type="SUPFAM" id="SSF109604">
    <property type="entry name" value="HD-domain/PDEase-like"/>
    <property type="match status" value="1"/>
</dbReference>
<evidence type="ECO:0000256" key="11">
    <source>
        <dbReference type="ARBA" id="ARBA00023118"/>
    </source>
</evidence>
<dbReference type="InterPro" id="IPR000160">
    <property type="entry name" value="GGDEF_dom"/>
</dbReference>
<feature type="domain" description="GGDEF" evidence="13">
    <location>
        <begin position="549"/>
        <end position="617"/>
    </location>
</feature>
<dbReference type="PROSITE" id="PS50887">
    <property type="entry name" value="GGDEF"/>
    <property type="match status" value="1"/>
</dbReference>
<evidence type="ECO:0000313" key="15">
    <source>
        <dbReference type="EMBL" id="GBR76721.1"/>
    </source>
</evidence>
<dbReference type="Pfam" id="PF01966">
    <property type="entry name" value="HD"/>
    <property type="match status" value="1"/>
</dbReference>
<proteinExistence type="inferred from homology"/>
<evidence type="ECO:0000256" key="10">
    <source>
        <dbReference type="ARBA" id="ARBA00022840"/>
    </source>
</evidence>
<dbReference type="InterPro" id="IPR013408">
    <property type="entry name" value="Cas10/Csm1"/>
</dbReference>
<dbReference type="Pfam" id="PF22335">
    <property type="entry name" value="Cas10-Cmr2_palm2"/>
    <property type="match status" value="1"/>
</dbReference>
<evidence type="ECO:0000259" key="13">
    <source>
        <dbReference type="PROSITE" id="PS50887"/>
    </source>
</evidence>
<dbReference type="GO" id="GO:0051607">
    <property type="term" value="P:defense response to virus"/>
    <property type="evidence" value="ECO:0007669"/>
    <property type="project" value="UniProtKB-KW"/>
</dbReference>
<dbReference type="Gene3D" id="1.10.3210.10">
    <property type="entry name" value="Hypothetical protein af1432"/>
    <property type="match status" value="1"/>
</dbReference>
<evidence type="ECO:0000259" key="14">
    <source>
        <dbReference type="PROSITE" id="PS51831"/>
    </source>
</evidence>
<evidence type="ECO:0000256" key="7">
    <source>
        <dbReference type="ARBA" id="ARBA00022759"/>
    </source>
</evidence>
<keyword evidence="4" id="KW-0808">Transferase</keyword>
<dbReference type="InterPro" id="IPR043128">
    <property type="entry name" value="Rev_trsase/Diguanyl_cyclase"/>
</dbReference>
<evidence type="ECO:0000256" key="3">
    <source>
        <dbReference type="ARBA" id="ARBA00014333"/>
    </source>
</evidence>
<dbReference type="GO" id="GO:0005524">
    <property type="term" value="F:ATP binding"/>
    <property type="evidence" value="ECO:0007669"/>
    <property type="project" value="UniProtKB-KW"/>
</dbReference>
<dbReference type="InterPro" id="IPR054767">
    <property type="entry name" value="Cas10-Cmr2_palm2"/>
</dbReference>
<evidence type="ECO:0000256" key="6">
    <source>
        <dbReference type="ARBA" id="ARBA00022741"/>
    </source>
</evidence>
<evidence type="ECO:0000256" key="2">
    <source>
        <dbReference type="ARBA" id="ARBA00005700"/>
    </source>
</evidence>
<comment type="cofactor">
    <cofactor evidence="1">
        <name>a divalent metal cation</name>
        <dbReference type="ChEBI" id="CHEBI:60240"/>
    </cofactor>
</comment>
<evidence type="ECO:0000256" key="9">
    <source>
        <dbReference type="ARBA" id="ARBA00022839"/>
    </source>
</evidence>
<reference evidence="15 16" key="1">
    <citation type="journal article" date="2019" name="ISME J.">
        <title>Genome analyses of uncultured TG2/ZB3 bacteria in 'Margulisbacteria' specifically attached to ectosymbiotic spirochetes of protists in the termite gut.</title>
        <authorList>
            <person name="Utami Y.D."/>
            <person name="Kuwahara H."/>
            <person name="Igai K."/>
            <person name="Murakami T."/>
            <person name="Sugaya K."/>
            <person name="Morikawa T."/>
            <person name="Nagura Y."/>
            <person name="Yuki M."/>
            <person name="Deevong P."/>
            <person name="Inoue T."/>
            <person name="Kihara K."/>
            <person name="Lo N."/>
            <person name="Yamada A."/>
            <person name="Ohkuma M."/>
            <person name="Hongoh Y."/>
        </authorList>
    </citation>
    <scope>NUCLEOTIDE SEQUENCE [LARGE SCALE GENOMIC DNA]</scope>
    <source>
        <strain evidence="15">NkOx7-02</strain>
    </source>
</reference>
<evidence type="ECO:0000256" key="12">
    <source>
        <dbReference type="ARBA" id="ARBA00032922"/>
    </source>
</evidence>
<dbReference type="Proteomes" id="UP000275925">
    <property type="component" value="Unassembled WGS sequence"/>
</dbReference>
<keyword evidence="5" id="KW-0540">Nuclease</keyword>
<keyword evidence="16" id="KW-1185">Reference proteome</keyword>
<dbReference type="PROSITE" id="PS51831">
    <property type="entry name" value="HD"/>
    <property type="match status" value="1"/>
</dbReference>
<protein>
    <recommendedName>
        <fullName evidence="3">CRISPR system single-strand-specific deoxyribonuclease Cas10/Csm1 (subtype III-A)</fullName>
    </recommendedName>
    <alternativeName>
        <fullName evidence="12">Cyclic oligoadenylate synthase</fullName>
    </alternativeName>
</protein>
<dbReference type="Gene3D" id="3.30.70.270">
    <property type="match status" value="1"/>
</dbReference>
<comment type="similarity">
    <text evidence="2">Belongs to the CRISPR-associated Cas10/Csm1 family.</text>
</comment>
<evidence type="ECO:0000256" key="4">
    <source>
        <dbReference type="ARBA" id="ARBA00022679"/>
    </source>
</evidence>
<dbReference type="Pfam" id="PF18211">
    <property type="entry name" value="Csm1_B"/>
    <property type="match status" value="1"/>
</dbReference>
<accession>A0A388THU4</accession>
<organism evidence="15 16">
    <name type="scientific">Candidatus Termititenax persephonae</name>
    <dbReference type="NCBI Taxonomy" id="2218525"/>
    <lineage>
        <taxon>Bacteria</taxon>
        <taxon>Bacillati</taxon>
        <taxon>Candidatus Margulisiibacteriota</taxon>
        <taxon>Candidatus Termititenacia</taxon>
        <taxon>Candidatus Termititenacales</taxon>
        <taxon>Candidatus Termititenacaceae</taxon>
        <taxon>Candidatus Termititenax</taxon>
    </lineage>
</organism>
<keyword evidence="10" id="KW-0067">ATP-binding</keyword>
<feature type="domain" description="HD" evidence="14">
    <location>
        <begin position="1"/>
        <end position="94"/>
    </location>
</feature>
<evidence type="ECO:0000256" key="5">
    <source>
        <dbReference type="ARBA" id="ARBA00022722"/>
    </source>
</evidence>
<dbReference type="GO" id="GO:0004519">
    <property type="term" value="F:endonuclease activity"/>
    <property type="evidence" value="ECO:0007669"/>
    <property type="project" value="UniProtKB-KW"/>
</dbReference>
<gene>
    <name evidence="15" type="primary">csm1</name>
    <name evidence="15" type="ORF">NO2_1224</name>
</gene>
<dbReference type="InterPro" id="IPR041062">
    <property type="entry name" value="Csm1_B"/>
</dbReference>
<keyword evidence="11" id="KW-0051">Antiviral defense</keyword>
<dbReference type="CDD" id="cd09680">
    <property type="entry name" value="Cas10_III"/>
    <property type="match status" value="1"/>
</dbReference>
<dbReference type="InterPro" id="IPR052117">
    <property type="entry name" value="Cas10/Csm1_subtype-III-A"/>
</dbReference>
<keyword evidence="6" id="KW-0547">Nucleotide-binding</keyword>
<feature type="non-terminal residue" evidence="15">
    <location>
        <position position="617"/>
    </location>
</feature>
<comment type="caution">
    <text evidence="15">The sequence shown here is derived from an EMBL/GenBank/DDBJ whole genome shotgun (WGS) entry which is preliminary data.</text>
</comment>
<dbReference type="PANTHER" id="PTHR36528:SF1">
    <property type="entry name" value="CRISPR SYSTEM SINGLE-STRAND-SPECIFIC DEOXYRIBONUCLEASE CAS10_CSM1 (SUBTYPE III-A)"/>
    <property type="match status" value="1"/>
</dbReference>
<evidence type="ECO:0000256" key="1">
    <source>
        <dbReference type="ARBA" id="ARBA00001968"/>
    </source>
</evidence>
<name>A0A388THU4_9BACT</name>
<keyword evidence="8" id="KW-0378">Hydrolase</keyword>
<dbReference type="GO" id="GO:0016740">
    <property type="term" value="F:transferase activity"/>
    <property type="evidence" value="ECO:0007669"/>
    <property type="project" value="UniProtKB-KW"/>
</dbReference>
<dbReference type="InterPro" id="IPR006674">
    <property type="entry name" value="HD_domain"/>
</dbReference>
<sequence length="617" mass="69697">MVNNPLNEVACAGLLHDIGKLIQRADGFTKNHSDKGVEYLNQFLDRKKFPTAVINSETVVQCVRYHHARYLRESKLPPEHIAYIVYEADNIAAGMDRREDLAQEITVVNKYEKFDKSICLHSIFNKLKEKTNEKISDAVMDYRFPLNNLREDREVYPFDAQVGTGQATRWDYKKLKATLDKHLPGVAESNSLLELLEAVTSFVPSSTNTKEVPDISLFDHSKMTAAIACCMYSYFAENNITEFKESCFNQATIDENRKQNYFLLCSFDLSGIQEFIYTIASDNALKSLRARSFYLEILLENVIDEILTALGLSRANLLYIGGGHAYLLLPNTVKAKEVLANAAERVNTWFLDKFGTALYLAAAWQECSSRDLMNPREDNGAQDRQGKNIKTRAKLTGEIFKRVSDKLSENKLHRYSAEQLQRIFKLPDTVDTRECKNCKNSVPTAEDVCSFCNSLIKLGGVLVQNTELLAKVSSDCSEPDAVPLPAYDGGTRYLQVYPWQDKISPEANARYYSINKWLEGGNLATHLWLGNYRGGQDFEDLVKDSGGIKRLGVLRADVDDLGKTFGSGFEQDAVPKYEYATISRFAVLSRYLSLFFKHYINAICSEKKMAIVYAGGD</sequence>